<feature type="chain" id="PRO_5034308490" evidence="10">
    <location>
        <begin position="23"/>
        <end position="321"/>
    </location>
</feature>
<dbReference type="InterPro" id="IPR036249">
    <property type="entry name" value="Thioredoxin-like_sf"/>
</dbReference>
<evidence type="ECO:0000256" key="1">
    <source>
        <dbReference type="ARBA" id="ARBA00002791"/>
    </source>
</evidence>
<comment type="similarity">
    <text evidence="3">Belongs to the OST3/OST6 family.</text>
</comment>
<dbReference type="EMBL" id="JAEPRD010000200">
    <property type="protein sequence ID" value="KAG2194302.1"/>
    <property type="molecule type" value="Genomic_DNA"/>
</dbReference>
<evidence type="ECO:0000256" key="6">
    <source>
        <dbReference type="ARBA" id="ARBA00022824"/>
    </source>
</evidence>
<feature type="transmembrane region" description="Helical" evidence="9">
    <location>
        <begin position="173"/>
        <end position="194"/>
    </location>
</feature>
<gene>
    <name evidence="11" type="ORF">INT47_000445</name>
</gene>
<dbReference type="SUPFAM" id="SSF52833">
    <property type="entry name" value="Thioredoxin-like"/>
    <property type="match status" value="1"/>
</dbReference>
<dbReference type="AlphaFoldDB" id="A0A8H7UU95"/>
<evidence type="ECO:0000256" key="8">
    <source>
        <dbReference type="ARBA" id="ARBA00023136"/>
    </source>
</evidence>
<comment type="caution">
    <text evidence="11">The sequence shown here is derived from an EMBL/GenBank/DDBJ whole genome shotgun (WGS) entry which is preliminary data.</text>
</comment>
<keyword evidence="5 10" id="KW-0732">Signal</keyword>
<protein>
    <submittedName>
        <fullName evidence="11">Uncharacterized protein</fullName>
    </submittedName>
</protein>
<organism evidence="11 12">
    <name type="scientific">Mucor saturninus</name>
    <dbReference type="NCBI Taxonomy" id="64648"/>
    <lineage>
        <taxon>Eukaryota</taxon>
        <taxon>Fungi</taxon>
        <taxon>Fungi incertae sedis</taxon>
        <taxon>Mucoromycota</taxon>
        <taxon>Mucoromycotina</taxon>
        <taxon>Mucoromycetes</taxon>
        <taxon>Mucorales</taxon>
        <taxon>Mucorineae</taxon>
        <taxon>Mucoraceae</taxon>
        <taxon>Mucor</taxon>
    </lineage>
</organism>
<dbReference type="PANTHER" id="PTHR12692">
    <property type="entry name" value="DOLICHYL-DIPHOSPHOOLIGOSACCHARIDE--PROTEIN GLYCOSYLTRANSFERASE-RELATED"/>
    <property type="match status" value="1"/>
</dbReference>
<keyword evidence="12" id="KW-1185">Reference proteome</keyword>
<dbReference type="GO" id="GO:0008250">
    <property type="term" value="C:oligosaccharyltransferase complex"/>
    <property type="evidence" value="ECO:0007669"/>
    <property type="project" value="TreeGrafter"/>
</dbReference>
<sequence>MKKPISFLLAFIQLLFIGLVSTQDVKKEKLMSLADSNTGVIKLNSNSYERFTEGKRNYGLVVLLTALDSQFNCVPCREFDPEYTLVAKTFQKNKANKQLFFGHLDFKDGQAVYQKLKIMSAPNVFYFPPQEAGENKEYVKYDLARSGFTAESFAEFLSKESGHKVTVSRPVNYLHLATKVFLAVGAAAVLKLIYRHFGFIFYHKTTWTVISILIVLTMNSGYMWNRIRTPPFVMPGKNGEVNYIASGFSTQLGVEPQIVASIYGILSFSLLALIKSVPSFDDSTRQRFGVYIWTVCIIFVFSSLLAIFKIKNGGYPFKLLL</sequence>
<dbReference type="OrthoDB" id="67566at2759"/>
<evidence type="ECO:0000256" key="10">
    <source>
        <dbReference type="SAM" id="SignalP"/>
    </source>
</evidence>
<dbReference type="Gene3D" id="3.40.30.10">
    <property type="entry name" value="Glutaredoxin"/>
    <property type="match status" value="1"/>
</dbReference>
<evidence type="ECO:0000256" key="4">
    <source>
        <dbReference type="ARBA" id="ARBA00022692"/>
    </source>
</evidence>
<accession>A0A8H7UU95</accession>
<feature type="signal peptide" evidence="10">
    <location>
        <begin position="1"/>
        <end position="22"/>
    </location>
</feature>
<evidence type="ECO:0000313" key="11">
    <source>
        <dbReference type="EMBL" id="KAG2194302.1"/>
    </source>
</evidence>
<reference evidence="11" key="1">
    <citation type="submission" date="2020-12" db="EMBL/GenBank/DDBJ databases">
        <title>Metabolic potential, ecology and presence of endohyphal bacteria is reflected in genomic diversity of Mucoromycotina.</title>
        <authorList>
            <person name="Muszewska A."/>
            <person name="Okrasinska A."/>
            <person name="Steczkiewicz K."/>
            <person name="Drgas O."/>
            <person name="Orlowska M."/>
            <person name="Perlinska-Lenart U."/>
            <person name="Aleksandrzak-Piekarczyk T."/>
            <person name="Szatraj K."/>
            <person name="Zielenkiewicz U."/>
            <person name="Pilsyk S."/>
            <person name="Malc E."/>
            <person name="Mieczkowski P."/>
            <person name="Kruszewska J.S."/>
            <person name="Biernat P."/>
            <person name="Pawlowska J."/>
        </authorList>
    </citation>
    <scope>NUCLEOTIDE SEQUENCE</scope>
    <source>
        <strain evidence="11">WA0000017839</strain>
    </source>
</reference>
<evidence type="ECO:0000256" key="9">
    <source>
        <dbReference type="SAM" id="Phobius"/>
    </source>
</evidence>
<evidence type="ECO:0000256" key="2">
    <source>
        <dbReference type="ARBA" id="ARBA00004477"/>
    </source>
</evidence>
<evidence type="ECO:0000313" key="12">
    <source>
        <dbReference type="Proteomes" id="UP000603453"/>
    </source>
</evidence>
<name>A0A8H7UU95_9FUNG</name>
<evidence type="ECO:0000256" key="3">
    <source>
        <dbReference type="ARBA" id="ARBA00009561"/>
    </source>
</evidence>
<feature type="transmembrane region" description="Helical" evidence="9">
    <location>
        <begin position="206"/>
        <end position="224"/>
    </location>
</feature>
<proteinExistence type="inferred from homology"/>
<dbReference type="CDD" id="cd02961">
    <property type="entry name" value="PDI_a_family"/>
    <property type="match status" value="1"/>
</dbReference>
<feature type="transmembrane region" description="Helical" evidence="9">
    <location>
        <begin position="290"/>
        <end position="310"/>
    </location>
</feature>
<comment type="subcellular location">
    <subcellularLocation>
        <location evidence="2">Endoplasmic reticulum membrane</location>
        <topology evidence="2">Multi-pass membrane protein</topology>
    </subcellularLocation>
</comment>
<comment type="function">
    <text evidence="1">Subunit of the oligosaccharyl transferase (OST) complex that catalyzes the initial transfer of a defined glycan (Glc(3)Man(9)GlcNAc(2) in eukaryotes) from the lipid carrier dolichol-pyrophosphate to an asparagine residue within an Asn-X-Ser/Thr consensus motif in nascent polypeptide chains, the first step in protein N-glycosylation. N-glycosylation occurs cotranslationally and the complex associates with the Sec61 complex at the channel-forming translocon complex that mediates protein translocation across the endoplasmic reticulum (ER). All subunits are required for a maximal enzyme activity.</text>
</comment>
<keyword evidence="4 9" id="KW-0812">Transmembrane</keyword>
<keyword evidence="7 9" id="KW-1133">Transmembrane helix</keyword>
<dbReference type="GO" id="GO:0018279">
    <property type="term" value="P:protein N-linked glycosylation via asparagine"/>
    <property type="evidence" value="ECO:0007669"/>
    <property type="project" value="TreeGrafter"/>
</dbReference>
<feature type="transmembrane region" description="Helical" evidence="9">
    <location>
        <begin position="258"/>
        <end position="278"/>
    </location>
</feature>
<dbReference type="PANTHER" id="PTHR12692:SF0">
    <property type="entry name" value="GH11935P"/>
    <property type="match status" value="1"/>
</dbReference>
<dbReference type="Pfam" id="PF04756">
    <property type="entry name" value="OST3_OST6"/>
    <property type="match status" value="1"/>
</dbReference>
<keyword evidence="6" id="KW-0256">Endoplasmic reticulum</keyword>
<keyword evidence="8 9" id="KW-0472">Membrane</keyword>
<evidence type="ECO:0000256" key="5">
    <source>
        <dbReference type="ARBA" id="ARBA00022729"/>
    </source>
</evidence>
<dbReference type="InterPro" id="IPR021149">
    <property type="entry name" value="OligosaccharylTrfase_OST3/OST6"/>
</dbReference>
<dbReference type="Proteomes" id="UP000603453">
    <property type="component" value="Unassembled WGS sequence"/>
</dbReference>
<evidence type="ECO:0000256" key="7">
    <source>
        <dbReference type="ARBA" id="ARBA00022989"/>
    </source>
</evidence>